<dbReference type="Gene3D" id="3.80.10.10">
    <property type="entry name" value="Ribonuclease Inhibitor"/>
    <property type="match status" value="1"/>
</dbReference>
<dbReference type="SUPFAM" id="SSF52047">
    <property type="entry name" value="RNI-like"/>
    <property type="match status" value="1"/>
</dbReference>
<evidence type="ECO:0000313" key="2">
    <source>
        <dbReference type="Proteomes" id="UP000027195"/>
    </source>
</evidence>
<name>A0A067M5J2_BOTB1</name>
<sequence>MSLPTLNYDIIAAIASKLNAGALLNLALTCRAMRQAIIPELLYARASLSLNDETMHQDFVVSFCRSIMAYGPVVANAVRHLEICIAYLHSRAVADSLREALEKTVCLRGARLCYASPHGHEPWIYNAIASQTQLTHLDLFDPPPDALIVLKNLSGLTSFKFAGHIHTYLLSPNSSLTHLLSNFRHTLEELSLHKVTWFLQPLRRSGPNTADDLVWPALRTLDLDVRIRYGSAFDLAHCFPSTRTVSLRTYPHASAAETRYRYPPHIESFTGRWDEYVDLVDSGSSPQHVRVKEIPTKPAFTSIELASQLPHSLQSLVLAFDEDGVQLPLNLLEHIAECAPNLRSFYMVWTPVLSADSNALCNLIEKMTAPLVRLPLRYLAFHVTAHLSRASQGGDDAGPSSLQMAADGFLRQIEAIGPSLTAACIRVSYPRQGPCVGKYWRAREVPCGELPGQHLVEVPEELGCAGAAIYEP</sequence>
<reference evidence="2" key="1">
    <citation type="journal article" date="2014" name="Proc. Natl. Acad. Sci. U.S.A.">
        <title>Extensive sampling of basidiomycete genomes demonstrates inadequacy of the white-rot/brown-rot paradigm for wood decay fungi.</title>
        <authorList>
            <person name="Riley R."/>
            <person name="Salamov A.A."/>
            <person name="Brown D.W."/>
            <person name="Nagy L.G."/>
            <person name="Floudas D."/>
            <person name="Held B.W."/>
            <person name="Levasseur A."/>
            <person name="Lombard V."/>
            <person name="Morin E."/>
            <person name="Otillar R."/>
            <person name="Lindquist E.A."/>
            <person name="Sun H."/>
            <person name="LaButti K.M."/>
            <person name="Schmutz J."/>
            <person name="Jabbour D."/>
            <person name="Luo H."/>
            <person name="Baker S.E."/>
            <person name="Pisabarro A.G."/>
            <person name="Walton J.D."/>
            <person name="Blanchette R.A."/>
            <person name="Henrissat B."/>
            <person name="Martin F."/>
            <person name="Cullen D."/>
            <person name="Hibbett D.S."/>
            <person name="Grigoriev I.V."/>
        </authorList>
    </citation>
    <scope>NUCLEOTIDE SEQUENCE [LARGE SCALE GENOMIC DNA]</scope>
    <source>
        <strain evidence="2">FD-172 SS1</strain>
    </source>
</reference>
<dbReference type="EMBL" id="KL198123">
    <property type="protein sequence ID" value="KDQ06811.1"/>
    <property type="molecule type" value="Genomic_DNA"/>
</dbReference>
<dbReference type="InterPro" id="IPR032675">
    <property type="entry name" value="LRR_dom_sf"/>
</dbReference>
<accession>A0A067M5J2</accession>
<evidence type="ECO:0008006" key="3">
    <source>
        <dbReference type="Google" id="ProtNLM"/>
    </source>
</evidence>
<dbReference type="AlphaFoldDB" id="A0A067M5J2"/>
<dbReference type="InParanoid" id="A0A067M5J2"/>
<dbReference type="HOGENOM" id="CLU_039742_0_0_1"/>
<proteinExistence type="predicted"/>
<gene>
    <name evidence="1" type="ORF">BOTBODRAFT_70790</name>
</gene>
<evidence type="ECO:0000313" key="1">
    <source>
        <dbReference type="EMBL" id="KDQ06811.1"/>
    </source>
</evidence>
<keyword evidence="2" id="KW-1185">Reference proteome</keyword>
<dbReference type="Proteomes" id="UP000027195">
    <property type="component" value="Unassembled WGS sequence"/>
</dbReference>
<organism evidence="1 2">
    <name type="scientific">Botryobasidium botryosum (strain FD-172 SS1)</name>
    <dbReference type="NCBI Taxonomy" id="930990"/>
    <lineage>
        <taxon>Eukaryota</taxon>
        <taxon>Fungi</taxon>
        <taxon>Dikarya</taxon>
        <taxon>Basidiomycota</taxon>
        <taxon>Agaricomycotina</taxon>
        <taxon>Agaricomycetes</taxon>
        <taxon>Cantharellales</taxon>
        <taxon>Botryobasidiaceae</taxon>
        <taxon>Botryobasidium</taxon>
    </lineage>
</organism>
<protein>
    <recommendedName>
        <fullName evidence="3">F-box domain-containing protein</fullName>
    </recommendedName>
</protein>